<comment type="function">
    <text evidence="9">Catalyzes the phosphorylation of the position 2 hydroxy group of 4-diphosphocytidyl-2C-methyl-D-erythritol.</text>
</comment>
<dbReference type="EMBL" id="JAUSTQ010000001">
    <property type="protein sequence ID" value="MDQ0158445.1"/>
    <property type="molecule type" value="Genomic_DNA"/>
</dbReference>
<keyword evidence="9" id="KW-0414">Isoprene biosynthesis</keyword>
<dbReference type="EC" id="2.7.1.148" evidence="2 9"/>
<sequence>MLFEKAPAKINLTLDVLHKRDDGYHEVEMVMTTIDLFDRLSFEKLENDQIQIESENRFVPDNEQNLAYQAANIFKQQFSIKQGIRIEIDKQIPVAAGLAGGSSDAAATIRGLNRLFDTGLTNQEMEQLAERIGSDVPFCIQGGTQLARGRGEILRPVASLPPCYVVIAKPTVGVSTKEIYKRVNLEKMMHPDTSAMTHALEDQDFGKVCAELNNVLEPITVEMHSTIAQIKERMQKAGAPGVLMSGSGPTVYALVQQEAKADRIYNSLKGFCQDVYTVHALR</sequence>
<gene>
    <name evidence="9" type="primary">ispE</name>
    <name evidence="12" type="ORF">J2S77_000395</name>
</gene>
<comment type="similarity">
    <text evidence="1 9">Belongs to the GHMP kinase family. IspE subfamily.</text>
</comment>
<evidence type="ECO:0000256" key="9">
    <source>
        <dbReference type="HAMAP-Rule" id="MF_00061"/>
    </source>
</evidence>
<dbReference type="NCBIfam" id="NF011202">
    <property type="entry name" value="PRK14608.1"/>
    <property type="match status" value="1"/>
</dbReference>
<keyword evidence="6 9" id="KW-0418">Kinase</keyword>
<evidence type="ECO:0000256" key="7">
    <source>
        <dbReference type="ARBA" id="ARBA00022840"/>
    </source>
</evidence>
<organism evidence="12 13">
    <name type="scientific">Alkalibacillus salilacus</name>
    <dbReference type="NCBI Taxonomy" id="284582"/>
    <lineage>
        <taxon>Bacteria</taxon>
        <taxon>Bacillati</taxon>
        <taxon>Bacillota</taxon>
        <taxon>Bacilli</taxon>
        <taxon>Bacillales</taxon>
        <taxon>Bacillaceae</taxon>
        <taxon>Alkalibacillus</taxon>
    </lineage>
</organism>
<proteinExistence type="inferred from homology"/>
<feature type="active site" evidence="9">
    <location>
        <position position="135"/>
    </location>
</feature>
<name>A0ABT9VC94_9BACI</name>
<evidence type="ECO:0000259" key="10">
    <source>
        <dbReference type="Pfam" id="PF00288"/>
    </source>
</evidence>
<dbReference type="InterPro" id="IPR020568">
    <property type="entry name" value="Ribosomal_Su5_D2-typ_SF"/>
</dbReference>
<dbReference type="InterPro" id="IPR036554">
    <property type="entry name" value="GHMP_kinase_C_sf"/>
</dbReference>
<evidence type="ECO:0000256" key="6">
    <source>
        <dbReference type="ARBA" id="ARBA00022777"/>
    </source>
</evidence>
<protein>
    <recommendedName>
        <fullName evidence="3 9">4-diphosphocytidyl-2-C-methyl-D-erythritol kinase</fullName>
        <shortName evidence="9">CMK</shortName>
        <ecNumber evidence="2 9">2.7.1.148</ecNumber>
    </recommendedName>
    <alternativeName>
        <fullName evidence="8 9">4-(cytidine-5'-diphospho)-2-C-methyl-D-erythritol kinase</fullName>
    </alternativeName>
</protein>
<comment type="catalytic activity">
    <reaction evidence="9">
        <text>4-CDP-2-C-methyl-D-erythritol + ATP = 4-CDP-2-C-methyl-D-erythritol 2-phosphate + ADP + H(+)</text>
        <dbReference type="Rhea" id="RHEA:18437"/>
        <dbReference type="ChEBI" id="CHEBI:15378"/>
        <dbReference type="ChEBI" id="CHEBI:30616"/>
        <dbReference type="ChEBI" id="CHEBI:57823"/>
        <dbReference type="ChEBI" id="CHEBI:57919"/>
        <dbReference type="ChEBI" id="CHEBI:456216"/>
        <dbReference type="EC" id="2.7.1.148"/>
    </reaction>
</comment>
<evidence type="ECO:0000256" key="8">
    <source>
        <dbReference type="ARBA" id="ARBA00032554"/>
    </source>
</evidence>
<dbReference type="InterPro" id="IPR004424">
    <property type="entry name" value="IspE"/>
</dbReference>
<dbReference type="PANTHER" id="PTHR43527">
    <property type="entry name" value="4-DIPHOSPHOCYTIDYL-2-C-METHYL-D-ERYTHRITOL KINASE, CHLOROPLASTIC"/>
    <property type="match status" value="1"/>
</dbReference>
<feature type="binding site" evidence="9">
    <location>
        <begin position="93"/>
        <end position="103"/>
    </location>
    <ligand>
        <name>ATP</name>
        <dbReference type="ChEBI" id="CHEBI:30616"/>
    </ligand>
</feature>
<evidence type="ECO:0000256" key="4">
    <source>
        <dbReference type="ARBA" id="ARBA00022679"/>
    </source>
</evidence>
<evidence type="ECO:0000256" key="1">
    <source>
        <dbReference type="ARBA" id="ARBA00009684"/>
    </source>
</evidence>
<reference evidence="12 13" key="1">
    <citation type="submission" date="2023-07" db="EMBL/GenBank/DDBJ databases">
        <title>Genomic Encyclopedia of Type Strains, Phase IV (KMG-IV): sequencing the most valuable type-strain genomes for metagenomic binning, comparative biology and taxonomic classification.</title>
        <authorList>
            <person name="Goeker M."/>
        </authorList>
    </citation>
    <scope>NUCLEOTIDE SEQUENCE [LARGE SCALE GENOMIC DNA]</scope>
    <source>
        <strain evidence="12 13">DSM 16460</strain>
    </source>
</reference>
<feature type="active site" evidence="9">
    <location>
        <position position="9"/>
    </location>
</feature>
<keyword evidence="4 9" id="KW-0808">Transferase</keyword>
<dbReference type="PIRSF" id="PIRSF010376">
    <property type="entry name" value="IspE"/>
    <property type="match status" value="1"/>
</dbReference>
<dbReference type="GO" id="GO:0050515">
    <property type="term" value="F:4-(cytidine 5'-diphospho)-2-C-methyl-D-erythritol kinase activity"/>
    <property type="evidence" value="ECO:0007669"/>
    <property type="project" value="UniProtKB-EC"/>
</dbReference>
<evidence type="ECO:0000313" key="13">
    <source>
        <dbReference type="Proteomes" id="UP001224359"/>
    </source>
</evidence>
<dbReference type="Gene3D" id="3.30.230.10">
    <property type="match status" value="1"/>
</dbReference>
<dbReference type="NCBIfam" id="TIGR00154">
    <property type="entry name" value="ispE"/>
    <property type="match status" value="1"/>
</dbReference>
<dbReference type="Pfam" id="PF00288">
    <property type="entry name" value="GHMP_kinases_N"/>
    <property type="match status" value="1"/>
</dbReference>
<dbReference type="SUPFAM" id="SSF55060">
    <property type="entry name" value="GHMP Kinase, C-terminal domain"/>
    <property type="match status" value="1"/>
</dbReference>
<dbReference type="Gene3D" id="3.30.70.890">
    <property type="entry name" value="GHMP kinase, C-terminal domain"/>
    <property type="match status" value="1"/>
</dbReference>
<dbReference type="SUPFAM" id="SSF54211">
    <property type="entry name" value="Ribosomal protein S5 domain 2-like"/>
    <property type="match status" value="1"/>
</dbReference>
<dbReference type="InterPro" id="IPR014721">
    <property type="entry name" value="Ribsml_uS5_D2-typ_fold_subgr"/>
</dbReference>
<evidence type="ECO:0000256" key="2">
    <source>
        <dbReference type="ARBA" id="ARBA00012052"/>
    </source>
</evidence>
<evidence type="ECO:0000259" key="11">
    <source>
        <dbReference type="Pfam" id="PF08544"/>
    </source>
</evidence>
<evidence type="ECO:0000313" key="12">
    <source>
        <dbReference type="EMBL" id="MDQ0158445.1"/>
    </source>
</evidence>
<dbReference type="InterPro" id="IPR006204">
    <property type="entry name" value="GHMP_kinase_N_dom"/>
</dbReference>
<comment type="caution">
    <text evidence="12">The sequence shown here is derived from an EMBL/GenBank/DDBJ whole genome shotgun (WGS) entry which is preliminary data.</text>
</comment>
<dbReference type="HAMAP" id="MF_00061">
    <property type="entry name" value="IspE"/>
    <property type="match status" value="1"/>
</dbReference>
<keyword evidence="13" id="KW-1185">Reference proteome</keyword>
<keyword evidence="5 9" id="KW-0547">Nucleotide-binding</keyword>
<dbReference type="Proteomes" id="UP001224359">
    <property type="component" value="Unassembled WGS sequence"/>
</dbReference>
<feature type="domain" description="GHMP kinase C-terminal" evidence="11">
    <location>
        <begin position="197"/>
        <end position="271"/>
    </location>
</feature>
<evidence type="ECO:0000256" key="3">
    <source>
        <dbReference type="ARBA" id="ARBA00017473"/>
    </source>
</evidence>
<comment type="pathway">
    <text evidence="9">Isoprenoid biosynthesis; isopentenyl diphosphate biosynthesis via DXP pathway; isopentenyl diphosphate from 1-deoxy-D-xylulose 5-phosphate: step 3/6.</text>
</comment>
<dbReference type="Pfam" id="PF08544">
    <property type="entry name" value="GHMP_kinases_C"/>
    <property type="match status" value="1"/>
</dbReference>
<keyword evidence="7 9" id="KW-0067">ATP-binding</keyword>
<accession>A0ABT9VC94</accession>
<evidence type="ECO:0000256" key="5">
    <source>
        <dbReference type="ARBA" id="ARBA00022741"/>
    </source>
</evidence>
<dbReference type="InterPro" id="IPR013750">
    <property type="entry name" value="GHMP_kinase_C_dom"/>
</dbReference>
<feature type="domain" description="GHMP kinase N-terminal" evidence="10">
    <location>
        <begin position="65"/>
        <end position="143"/>
    </location>
</feature>
<dbReference type="PANTHER" id="PTHR43527:SF2">
    <property type="entry name" value="4-DIPHOSPHOCYTIDYL-2-C-METHYL-D-ERYTHRITOL KINASE, CHLOROPLASTIC"/>
    <property type="match status" value="1"/>
</dbReference>